<dbReference type="InterPro" id="IPR012675">
    <property type="entry name" value="Beta-grasp_dom_sf"/>
</dbReference>
<evidence type="ECO:0000259" key="2">
    <source>
        <dbReference type="PROSITE" id="PS51384"/>
    </source>
</evidence>
<sequence>MEHVVTVRYLGGAERSMRVAAGQTVLEAAEASGVPIVSECESGVCGTCVAGCSKGRYEMGRTEGLSEVERDNGKILTCQTTVESDCTIELQYPLDDNAARLVQGDGVVTRVELVSSTTAVLFVDASALGQALNYRPGQFAQLKVPGTEEWRSYSYSSLPNAKNELEFIVRLLPKGAMSDYLRNGAKPGDRISLRCSKGDFHLRAIARPLMLIAGGTGLSAILAMAQSLRDVQLAHPVTLLYGVTHYEDLCKLDELRELSERQPQLTVRSIVMNADPRWPGPVGWVTHLLDADTLNHGNADVYLCGPGAMVDATREWLARANLQQVGMYFEKFVQTGARLRSRVPPQFDVKTADLAAIAREGRGTAVVIGGSIAGIASAKVLTERFDKVIVLEMDPQHRRMEGRPGAAQGWHLHHLLTAGQQELEKLFPGIIDDMVREGAFKVDMAEQYHLRLAGSWKKRCKSDIQIVCAGRPLLEWCVRRRLDAEPRVEYRYDTQMQDLVYDESTNTVIGVAVDGEDGLKVIPAEFVVDASGKNTRLPEFLERMGAGKPELEQDILNCFYSSMWFHVPPERQWNDKVMEICYAYRPNEQTYAAQYYVDSSRTILCCSLIEYNCYSPPRNVQEFREFAKRMQSPLVAQNIEGLEPASSVYNFRSPRMQRYHYEKLDRLPNALVAIGDSYTSTDPVAGLGMTITLQEVAQLRDAMQRYAPTSPQLPRRYFRAAGKIADGAWFVIREQTLRFSWIKDVEKKRPFYFGGLNWYMDRVTELVHDDMDAYRTFLAVIHMVKPPFALLTPVMIARVLGKWAWTKLRGRKTLIERNYAPTPELRSSGVPVARRA</sequence>
<dbReference type="SUPFAM" id="SSF54292">
    <property type="entry name" value="2Fe-2S ferredoxin-like"/>
    <property type="match status" value="1"/>
</dbReference>
<dbReference type="AlphaFoldDB" id="A0A4R7P0A5"/>
<dbReference type="PANTHER" id="PTHR47354:SF5">
    <property type="entry name" value="PROTEIN RFBI"/>
    <property type="match status" value="1"/>
</dbReference>
<dbReference type="InterPro" id="IPR006058">
    <property type="entry name" value="2Fe2S_fd_BS"/>
</dbReference>
<dbReference type="InterPro" id="IPR017938">
    <property type="entry name" value="Riboflavin_synthase-like_b-brl"/>
</dbReference>
<dbReference type="GO" id="GO:0016491">
    <property type="term" value="F:oxidoreductase activity"/>
    <property type="evidence" value="ECO:0007669"/>
    <property type="project" value="InterPro"/>
</dbReference>
<dbReference type="InterPro" id="IPR008333">
    <property type="entry name" value="Cbr1-like_FAD-bd_dom"/>
</dbReference>
<organism evidence="3 4">
    <name type="scientific">Panacagrimonas perspica</name>
    <dbReference type="NCBI Taxonomy" id="381431"/>
    <lineage>
        <taxon>Bacteria</taxon>
        <taxon>Pseudomonadati</taxon>
        <taxon>Pseudomonadota</taxon>
        <taxon>Gammaproteobacteria</taxon>
        <taxon>Nevskiales</taxon>
        <taxon>Nevskiaceae</taxon>
        <taxon>Panacagrimonas</taxon>
    </lineage>
</organism>
<dbReference type="PROSITE" id="PS51384">
    <property type="entry name" value="FAD_FR"/>
    <property type="match status" value="1"/>
</dbReference>
<dbReference type="InterPro" id="IPR050415">
    <property type="entry name" value="MRET"/>
</dbReference>
<dbReference type="SUPFAM" id="SSF51905">
    <property type="entry name" value="FAD/NAD(P)-binding domain"/>
    <property type="match status" value="1"/>
</dbReference>
<dbReference type="EMBL" id="SOBT01000010">
    <property type="protein sequence ID" value="TDU26848.1"/>
    <property type="molecule type" value="Genomic_DNA"/>
</dbReference>
<evidence type="ECO:0000259" key="1">
    <source>
        <dbReference type="PROSITE" id="PS51085"/>
    </source>
</evidence>
<dbReference type="Gene3D" id="2.40.30.10">
    <property type="entry name" value="Translation factors"/>
    <property type="match status" value="1"/>
</dbReference>
<dbReference type="InterPro" id="IPR017927">
    <property type="entry name" value="FAD-bd_FR_type"/>
</dbReference>
<dbReference type="InterPro" id="IPR036010">
    <property type="entry name" value="2Fe-2S_ferredoxin-like_sf"/>
</dbReference>
<dbReference type="Gene3D" id="3.40.50.80">
    <property type="entry name" value="Nucleotide-binding domain of ferredoxin-NADP reductase (FNR) module"/>
    <property type="match status" value="1"/>
</dbReference>
<feature type="domain" description="FAD-binding FR-type" evidence="2">
    <location>
        <begin position="101"/>
        <end position="203"/>
    </location>
</feature>
<protein>
    <submittedName>
        <fullName evidence="3">NAD(P)H-flavin reductase</fullName>
    </submittedName>
</protein>
<keyword evidence="4" id="KW-1185">Reference proteome</keyword>
<accession>A0A4R7P0A5</accession>
<dbReference type="Pfam" id="PF00111">
    <property type="entry name" value="Fer2"/>
    <property type="match status" value="1"/>
</dbReference>
<evidence type="ECO:0000313" key="3">
    <source>
        <dbReference type="EMBL" id="TDU26848.1"/>
    </source>
</evidence>
<evidence type="ECO:0000313" key="4">
    <source>
        <dbReference type="Proteomes" id="UP000295341"/>
    </source>
</evidence>
<dbReference type="Pfam" id="PF00175">
    <property type="entry name" value="NAD_binding_1"/>
    <property type="match status" value="1"/>
</dbReference>
<gene>
    <name evidence="3" type="ORF">DFR24_3879</name>
</gene>
<dbReference type="CDD" id="cd00207">
    <property type="entry name" value="fer2"/>
    <property type="match status" value="1"/>
</dbReference>
<dbReference type="RefSeq" id="WP_133883007.1">
    <property type="nucleotide sequence ID" value="NZ_MWIN01000009.1"/>
</dbReference>
<dbReference type="InterPro" id="IPR039261">
    <property type="entry name" value="FNR_nucleotide-bd"/>
</dbReference>
<dbReference type="GO" id="GO:0051537">
    <property type="term" value="F:2 iron, 2 sulfur cluster binding"/>
    <property type="evidence" value="ECO:0007669"/>
    <property type="project" value="InterPro"/>
</dbReference>
<dbReference type="PANTHER" id="PTHR47354">
    <property type="entry name" value="NADH OXIDOREDUCTASE HCR"/>
    <property type="match status" value="1"/>
</dbReference>
<dbReference type="Pfam" id="PF00970">
    <property type="entry name" value="FAD_binding_6"/>
    <property type="match status" value="1"/>
</dbReference>
<reference evidence="3 4" key="1">
    <citation type="submission" date="2019-03" db="EMBL/GenBank/DDBJ databases">
        <title>Genomic Encyclopedia of Type Strains, Phase IV (KMG-IV): sequencing the most valuable type-strain genomes for metagenomic binning, comparative biology and taxonomic classification.</title>
        <authorList>
            <person name="Goeker M."/>
        </authorList>
    </citation>
    <scope>NUCLEOTIDE SEQUENCE [LARGE SCALE GENOMIC DNA]</scope>
    <source>
        <strain evidence="3 4">DSM 26377</strain>
    </source>
</reference>
<comment type="caution">
    <text evidence="3">The sequence shown here is derived from an EMBL/GenBank/DDBJ whole genome shotgun (WGS) entry which is preliminary data.</text>
</comment>
<dbReference type="PRINTS" id="PR00410">
    <property type="entry name" value="PHEHYDRXLASE"/>
</dbReference>
<dbReference type="Gene3D" id="3.10.20.30">
    <property type="match status" value="1"/>
</dbReference>
<dbReference type="SUPFAM" id="SSF52343">
    <property type="entry name" value="Ferredoxin reductase-like, C-terminal NADP-linked domain"/>
    <property type="match status" value="1"/>
</dbReference>
<dbReference type="PROSITE" id="PS00197">
    <property type="entry name" value="2FE2S_FER_1"/>
    <property type="match status" value="1"/>
</dbReference>
<dbReference type="SUPFAM" id="SSF63380">
    <property type="entry name" value="Riboflavin synthase domain-like"/>
    <property type="match status" value="1"/>
</dbReference>
<dbReference type="InterPro" id="IPR001041">
    <property type="entry name" value="2Fe-2S_ferredoxin-type"/>
</dbReference>
<dbReference type="InterPro" id="IPR001433">
    <property type="entry name" value="OxRdtase_FAD/NAD-bd"/>
</dbReference>
<dbReference type="Proteomes" id="UP000295341">
    <property type="component" value="Unassembled WGS sequence"/>
</dbReference>
<proteinExistence type="predicted"/>
<dbReference type="InterPro" id="IPR036188">
    <property type="entry name" value="FAD/NAD-bd_sf"/>
</dbReference>
<dbReference type="PROSITE" id="PS51085">
    <property type="entry name" value="2FE2S_FER_2"/>
    <property type="match status" value="1"/>
</dbReference>
<feature type="domain" description="2Fe-2S ferredoxin-type" evidence="1">
    <location>
        <begin position="3"/>
        <end position="94"/>
    </location>
</feature>
<name>A0A4R7P0A5_9GAMM</name>
<dbReference type="OrthoDB" id="9806195at2"/>
<dbReference type="Gene3D" id="3.50.50.60">
    <property type="entry name" value="FAD/NAD(P)-binding domain"/>
    <property type="match status" value="1"/>
</dbReference>